<dbReference type="CDD" id="cd00158">
    <property type="entry name" value="RHOD"/>
    <property type="match status" value="1"/>
</dbReference>
<dbReference type="EMBL" id="AP028679">
    <property type="protein sequence ID" value="BEQ16080.1"/>
    <property type="molecule type" value="Genomic_DNA"/>
</dbReference>
<organism evidence="2 3">
    <name type="scientific">Desulfoferula mesophila</name>
    <dbReference type="NCBI Taxonomy" id="3058419"/>
    <lineage>
        <taxon>Bacteria</taxon>
        <taxon>Pseudomonadati</taxon>
        <taxon>Thermodesulfobacteriota</taxon>
        <taxon>Desulfarculia</taxon>
        <taxon>Desulfarculales</taxon>
        <taxon>Desulfarculaceae</taxon>
        <taxon>Desulfoferula</taxon>
    </lineage>
</organism>
<dbReference type="Gene3D" id="3.40.30.10">
    <property type="entry name" value="Glutaredoxin"/>
    <property type="match status" value="1"/>
</dbReference>
<sequence length="349" mass="38198">MRGELTIPTSGPASLRGGLGLVLAALLGLLLSALLPAAAPAAEPPSWWAQAQAEAKQNGYQLIDDAQLKALLATRPAPVLLDVRPDYEYAQDHIPGAVNLEFHLGDRATLDPAKAQRLAQLVGPDKNRALIIYCRSFRCLRSGIAARWAVDMGYKQVLRYPAGWHGWLASQGQVAADAKPGGLRVGDYFPSCRLVVLDSEGDRAYLGLKHKEPSFALEDVSADYLFVELYNELCYGCLKEVASYNQLFIDIGQDPALKGRLKMLGLGVGSLNREVKRFRRQKKVLFPLFADKGREVFHCLGEPELPVAYLIRRTAQGRWKILSMMSGHIGDTQAVLRSIKSALAKAPAP</sequence>
<dbReference type="PROSITE" id="PS00380">
    <property type="entry name" value="RHODANESE_1"/>
    <property type="match status" value="1"/>
</dbReference>
<reference evidence="3" key="1">
    <citation type="journal article" date="2023" name="Arch. Microbiol.">
        <title>Desulfoferula mesophilus gen. nov. sp. nov., a mesophilic sulfate-reducing bacterium isolated from a brackish lake sediment.</title>
        <authorList>
            <person name="Watanabe T."/>
            <person name="Yabe T."/>
            <person name="Tsuji J.M."/>
            <person name="Fukui M."/>
        </authorList>
    </citation>
    <scope>NUCLEOTIDE SEQUENCE [LARGE SCALE GENOMIC DNA]</scope>
    <source>
        <strain evidence="3">12FAK</strain>
    </source>
</reference>
<dbReference type="InterPro" id="IPR036249">
    <property type="entry name" value="Thioredoxin-like_sf"/>
</dbReference>
<protein>
    <recommendedName>
        <fullName evidence="1">Rhodanese domain-containing protein</fullName>
    </recommendedName>
</protein>
<dbReference type="GO" id="GO:0004792">
    <property type="term" value="F:thiosulfate-cyanide sulfurtransferase activity"/>
    <property type="evidence" value="ECO:0007669"/>
    <property type="project" value="InterPro"/>
</dbReference>
<name>A0AAU9EH35_9BACT</name>
<dbReference type="AlphaFoldDB" id="A0AAU9EH35"/>
<evidence type="ECO:0000313" key="2">
    <source>
        <dbReference type="EMBL" id="BEQ16080.1"/>
    </source>
</evidence>
<dbReference type="InterPro" id="IPR001763">
    <property type="entry name" value="Rhodanese-like_dom"/>
</dbReference>
<dbReference type="SUPFAM" id="SSF52833">
    <property type="entry name" value="Thioredoxin-like"/>
    <property type="match status" value="1"/>
</dbReference>
<accession>A0AAU9EH35</accession>
<dbReference type="InterPro" id="IPR036873">
    <property type="entry name" value="Rhodanese-like_dom_sf"/>
</dbReference>
<dbReference type="Gene3D" id="3.40.250.10">
    <property type="entry name" value="Rhodanese-like domain"/>
    <property type="match status" value="1"/>
</dbReference>
<dbReference type="RefSeq" id="WP_338601401.1">
    <property type="nucleotide sequence ID" value="NZ_AP028679.1"/>
</dbReference>
<dbReference type="SMART" id="SM00450">
    <property type="entry name" value="RHOD"/>
    <property type="match status" value="1"/>
</dbReference>
<dbReference type="PANTHER" id="PTHR44086:SF10">
    <property type="entry name" value="THIOSULFATE SULFURTRANSFERASE_RHODANESE-LIKE DOMAIN-CONTAINING PROTEIN 3"/>
    <property type="match status" value="1"/>
</dbReference>
<feature type="domain" description="Rhodanese" evidence="1">
    <location>
        <begin position="74"/>
        <end position="176"/>
    </location>
</feature>
<dbReference type="Proteomes" id="UP001366166">
    <property type="component" value="Chromosome"/>
</dbReference>
<dbReference type="KEGG" id="dmp:FAK_31460"/>
<evidence type="ECO:0000313" key="3">
    <source>
        <dbReference type="Proteomes" id="UP001366166"/>
    </source>
</evidence>
<dbReference type="SUPFAM" id="SSF52821">
    <property type="entry name" value="Rhodanese/Cell cycle control phosphatase"/>
    <property type="match status" value="1"/>
</dbReference>
<evidence type="ECO:0000259" key="1">
    <source>
        <dbReference type="PROSITE" id="PS50206"/>
    </source>
</evidence>
<gene>
    <name evidence="2" type="ORF">FAK_31460</name>
</gene>
<proteinExistence type="predicted"/>
<dbReference type="Pfam" id="PF00581">
    <property type="entry name" value="Rhodanese"/>
    <property type="match status" value="1"/>
</dbReference>
<dbReference type="InterPro" id="IPR001307">
    <property type="entry name" value="Thiosulphate_STrfase_CS"/>
</dbReference>
<dbReference type="PROSITE" id="PS50206">
    <property type="entry name" value="RHODANESE_3"/>
    <property type="match status" value="1"/>
</dbReference>
<dbReference type="PANTHER" id="PTHR44086">
    <property type="entry name" value="THIOSULFATE SULFURTRANSFERASE RDL2, MITOCHONDRIAL-RELATED"/>
    <property type="match status" value="1"/>
</dbReference>
<keyword evidence="3" id="KW-1185">Reference proteome</keyword>